<reference evidence="1" key="1">
    <citation type="submission" date="2022-11" db="EMBL/GenBank/DDBJ databases">
        <authorList>
            <person name="Petersen C."/>
        </authorList>
    </citation>
    <scope>NUCLEOTIDE SEQUENCE</scope>
    <source>
        <strain evidence="1">IBT 20477</strain>
    </source>
</reference>
<dbReference type="EMBL" id="JAPQKQ010000008">
    <property type="protein sequence ID" value="KAJ5186398.1"/>
    <property type="molecule type" value="Genomic_DNA"/>
</dbReference>
<protein>
    <submittedName>
        <fullName evidence="1">Uncharacterized protein</fullName>
    </submittedName>
</protein>
<dbReference type="AlphaFoldDB" id="A0A9W9M2D3"/>
<evidence type="ECO:0000313" key="2">
    <source>
        <dbReference type="Proteomes" id="UP001150942"/>
    </source>
</evidence>
<dbReference type="OrthoDB" id="4256371at2759"/>
<dbReference type="Proteomes" id="UP001150942">
    <property type="component" value="Unassembled WGS sequence"/>
</dbReference>
<name>A0A9W9M2D3_9EURO</name>
<organism evidence="1 2">
    <name type="scientific">Penicillium cf. viridicatum</name>
    <dbReference type="NCBI Taxonomy" id="2972119"/>
    <lineage>
        <taxon>Eukaryota</taxon>
        <taxon>Fungi</taxon>
        <taxon>Dikarya</taxon>
        <taxon>Ascomycota</taxon>
        <taxon>Pezizomycotina</taxon>
        <taxon>Eurotiomycetes</taxon>
        <taxon>Eurotiomycetidae</taxon>
        <taxon>Eurotiales</taxon>
        <taxon>Aspergillaceae</taxon>
        <taxon>Penicillium</taxon>
    </lineage>
</organism>
<proteinExistence type="predicted"/>
<reference evidence="1" key="2">
    <citation type="journal article" date="2023" name="IMA Fungus">
        <title>Comparative genomic study of the Penicillium genus elucidates a diverse pangenome and 15 lateral gene transfer events.</title>
        <authorList>
            <person name="Petersen C."/>
            <person name="Sorensen T."/>
            <person name="Nielsen M.R."/>
            <person name="Sondergaard T.E."/>
            <person name="Sorensen J.L."/>
            <person name="Fitzpatrick D.A."/>
            <person name="Frisvad J.C."/>
            <person name="Nielsen K.L."/>
        </authorList>
    </citation>
    <scope>NUCLEOTIDE SEQUENCE</scope>
    <source>
        <strain evidence="1">IBT 20477</strain>
    </source>
</reference>
<keyword evidence="2" id="KW-1185">Reference proteome</keyword>
<evidence type="ECO:0000313" key="1">
    <source>
        <dbReference type="EMBL" id="KAJ5186398.1"/>
    </source>
</evidence>
<accession>A0A9W9M2D3</accession>
<comment type="caution">
    <text evidence="1">The sequence shown here is derived from an EMBL/GenBank/DDBJ whole genome shotgun (WGS) entry which is preliminary data.</text>
</comment>
<gene>
    <name evidence="1" type="ORF">N7449_011162</name>
</gene>
<sequence>MLHILRYTPLGISLLSPTSSQNWETATIQPYLYTPPRQHCTLLLQHLTPIGLVASVASRHLVILLGSPRFPTLLYR</sequence>